<dbReference type="SUPFAM" id="SSF81321">
    <property type="entry name" value="Family A G protein-coupled receptor-like"/>
    <property type="match status" value="1"/>
</dbReference>
<evidence type="ECO:0000313" key="2">
    <source>
        <dbReference type="EMBL" id="CAF1555601.1"/>
    </source>
</evidence>
<feature type="transmembrane region" description="Helical" evidence="1">
    <location>
        <begin position="82"/>
        <end position="105"/>
    </location>
</feature>
<dbReference type="OrthoDB" id="10412967at2759"/>
<comment type="caution">
    <text evidence="3">The sequence shown here is derived from an EMBL/GenBank/DDBJ whole genome shotgun (WGS) entry which is preliminary data.</text>
</comment>
<evidence type="ECO:0000313" key="3">
    <source>
        <dbReference type="EMBL" id="CAF1687086.1"/>
    </source>
</evidence>
<dbReference type="Proteomes" id="UP000663852">
    <property type="component" value="Unassembled WGS sequence"/>
</dbReference>
<feature type="transmembrane region" description="Helical" evidence="1">
    <location>
        <begin position="20"/>
        <end position="53"/>
    </location>
</feature>
<sequence>STTVVPATSTKPVECKTPSYAAVFVLIFQGYYFALFNGAIVPLCLSIFGFLIYRNVRLSRQRTAPLSNINNNPNLNRQNLHLIIMVLVQSCLTVILNIPYMTVYLRGLRYSVPTDQYHLLLYLIFVYLARWFWFSNHAKTFYLNSLSSQAFRDALKQQLFHVIRQSRVSIVARITNQS</sequence>
<reference evidence="3" key="1">
    <citation type="submission" date="2021-02" db="EMBL/GenBank/DDBJ databases">
        <authorList>
            <person name="Nowell W R."/>
        </authorList>
    </citation>
    <scope>NUCLEOTIDE SEQUENCE</scope>
</reference>
<name>A0A816HKS9_ADIRI</name>
<evidence type="ECO:0008006" key="5">
    <source>
        <dbReference type="Google" id="ProtNLM"/>
    </source>
</evidence>
<keyword evidence="1" id="KW-0472">Membrane</keyword>
<protein>
    <recommendedName>
        <fullName evidence="5">G-protein coupled receptors family 1 profile domain-containing protein</fullName>
    </recommendedName>
</protein>
<accession>A0A816HKS9</accession>
<dbReference type="EMBL" id="CAJNOR010017267">
    <property type="protein sequence ID" value="CAF1687086.1"/>
    <property type="molecule type" value="Genomic_DNA"/>
</dbReference>
<dbReference type="Proteomes" id="UP000663828">
    <property type="component" value="Unassembled WGS sequence"/>
</dbReference>
<dbReference type="EMBL" id="CAJNOJ010001875">
    <property type="protein sequence ID" value="CAF1555601.1"/>
    <property type="molecule type" value="Genomic_DNA"/>
</dbReference>
<feature type="transmembrane region" description="Helical" evidence="1">
    <location>
        <begin position="117"/>
        <end position="134"/>
    </location>
</feature>
<evidence type="ECO:0000256" key="1">
    <source>
        <dbReference type="SAM" id="Phobius"/>
    </source>
</evidence>
<organism evidence="3 4">
    <name type="scientific">Adineta ricciae</name>
    <name type="common">Rotifer</name>
    <dbReference type="NCBI Taxonomy" id="249248"/>
    <lineage>
        <taxon>Eukaryota</taxon>
        <taxon>Metazoa</taxon>
        <taxon>Spiralia</taxon>
        <taxon>Gnathifera</taxon>
        <taxon>Rotifera</taxon>
        <taxon>Eurotatoria</taxon>
        <taxon>Bdelloidea</taxon>
        <taxon>Adinetida</taxon>
        <taxon>Adinetidae</taxon>
        <taxon>Adineta</taxon>
    </lineage>
</organism>
<keyword evidence="1" id="KW-1133">Transmembrane helix</keyword>
<evidence type="ECO:0000313" key="4">
    <source>
        <dbReference type="Proteomes" id="UP000663828"/>
    </source>
</evidence>
<proteinExistence type="predicted"/>
<feature type="non-terminal residue" evidence="3">
    <location>
        <position position="1"/>
    </location>
</feature>
<gene>
    <name evidence="2" type="ORF">EDS130_LOCUS46280</name>
    <name evidence="3" type="ORF">XAT740_LOCUS62236</name>
</gene>
<keyword evidence="1" id="KW-0812">Transmembrane</keyword>
<dbReference type="Gene3D" id="1.20.1070.10">
    <property type="entry name" value="Rhodopsin 7-helix transmembrane proteins"/>
    <property type="match status" value="1"/>
</dbReference>
<keyword evidence="4" id="KW-1185">Reference proteome</keyword>
<dbReference type="AlphaFoldDB" id="A0A816HKS9"/>